<feature type="compositionally biased region" description="Polar residues" evidence="1">
    <location>
        <begin position="99"/>
        <end position="108"/>
    </location>
</feature>
<reference evidence="2" key="2">
    <citation type="submission" date="2020-11" db="EMBL/GenBank/DDBJ databases">
        <authorList>
            <person name="McCartney M.A."/>
            <person name="Auch B."/>
            <person name="Kono T."/>
            <person name="Mallez S."/>
            <person name="Becker A."/>
            <person name="Gohl D.M."/>
            <person name="Silverstein K.A.T."/>
            <person name="Koren S."/>
            <person name="Bechman K.B."/>
            <person name="Herman A."/>
            <person name="Abrahante J.E."/>
            <person name="Garbe J."/>
        </authorList>
    </citation>
    <scope>NUCLEOTIDE SEQUENCE</scope>
    <source>
        <strain evidence="2">Duluth1</strain>
        <tissue evidence="2">Whole animal</tissue>
    </source>
</reference>
<dbReference type="AlphaFoldDB" id="A0A9D4QXZ9"/>
<evidence type="ECO:0000313" key="2">
    <source>
        <dbReference type="EMBL" id="KAH3847724.1"/>
    </source>
</evidence>
<gene>
    <name evidence="2" type="ORF">DPMN_090055</name>
</gene>
<dbReference type="EMBL" id="JAIWYP010000003">
    <property type="protein sequence ID" value="KAH3847724.1"/>
    <property type="molecule type" value="Genomic_DNA"/>
</dbReference>
<name>A0A9D4QXZ9_DREPO</name>
<protein>
    <submittedName>
        <fullName evidence="2">Uncharacterized protein</fullName>
    </submittedName>
</protein>
<dbReference type="Proteomes" id="UP000828390">
    <property type="component" value="Unassembled WGS sequence"/>
</dbReference>
<evidence type="ECO:0000313" key="3">
    <source>
        <dbReference type="Proteomes" id="UP000828390"/>
    </source>
</evidence>
<accession>A0A9D4QXZ9</accession>
<sequence length="108" mass="12664">MQETLHDHHISISIGRKPISNLRFVDDIDLMGEEHDQHHCRHHRGRREARRSGQLQVLGRNHVQRWHQYRCGPNKNCNGDPSDDQTQQIVDKQFHQLHHQSTGSTSPL</sequence>
<feature type="region of interest" description="Disordered" evidence="1">
    <location>
        <begin position="73"/>
        <end position="108"/>
    </location>
</feature>
<organism evidence="2 3">
    <name type="scientific">Dreissena polymorpha</name>
    <name type="common">Zebra mussel</name>
    <name type="synonym">Mytilus polymorpha</name>
    <dbReference type="NCBI Taxonomy" id="45954"/>
    <lineage>
        <taxon>Eukaryota</taxon>
        <taxon>Metazoa</taxon>
        <taxon>Spiralia</taxon>
        <taxon>Lophotrochozoa</taxon>
        <taxon>Mollusca</taxon>
        <taxon>Bivalvia</taxon>
        <taxon>Autobranchia</taxon>
        <taxon>Heteroconchia</taxon>
        <taxon>Euheterodonta</taxon>
        <taxon>Imparidentia</taxon>
        <taxon>Neoheterodontei</taxon>
        <taxon>Myida</taxon>
        <taxon>Dreissenoidea</taxon>
        <taxon>Dreissenidae</taxon>
        <taxon>Dreissena</taxon>
    </lineage>
</organism>
<evidence type="ECO:0000256" key="1">
    <source>
        <dbReference type="SAM" id="MobiDB-lite"/>
    </source>
</evidence>
<keyword evidence="3" id="KW-1185">Reference proteome</keyword>
<proteinExistence type="predicted"/>
<reference evidence="2" key="1">
    <citation type="journal article" date="2019" name="bioRxiv">
        <title>The Genome of the Zebra Mussel, Dreissena polymorpha: A Resource for Invasive Species Research.</title>
        <authorList>
            <person name="McCartney M.A."/>
            <person name="Auch B."/>
            <person name="Kono T."/>
            <person name="Mallez S."/>
            <person name="Zhang Y."/>
            <person name="Obille A."/>
            <person name="Becker A."/>
            <person name="Abrahante J.E."/>
            <person name="Garbe J."/>
            <person name="Badalamenti J.P."/>
            <person name="Herman A."/>
            <person name="Mangelson H."/>
            <person name="Liachko I."/>
            <person name="Sullivan S."/>
            <person name="Sone E.D."/>
            <person name="Koren S."/>
            <person name="Silverstein K.A.T."/>
            <person name="Beckman K.B."/>
            <person name="Gohl D.M."/>
        </authorList>
    </citation>
    <scope>NUCLEOTIDE SEQUENCE</scope>
    <source>
        <strain evidence="2">Duluth1</strain>
        <tissue evidence="2">Whole animal</tissue>
    </source>
</reference>
<comment type="caution">
    <text evidence="2">The sequence shown here is derived from an EMBL/GenBank/DDBJ whole genome shotgun (WGS) entry which is preliminary data.</text>
</comment>
<feature type="compositionally biased region" description="Polar residues" evidence="1">
    <location>
        <begin position="75"/>
        <end position="90"/>
    </location>
</feature>